<dbReference type="InterPro" id="IPR039538">
    <property type="entry name" value="BetI_C"/>
</dbReference>
<dbReference type="PROSITE" id="PS50977">
    <property type="entry name" value="HTH_TETR_2"/>
    <property type="match status" value="1"/>
</dbReference>
<dbReference type="RefSeq" id="WP_112222462.1">
    <property type="nucleotide sequence ID" value="NZ_CP196859.1"/>
</dbReference>
<evidence type="ECO:0000256" key="1">
    <source>
        <dbReference type="ARBA" id="ARBA00022491"/>
    </source>
</evidence>
<dbReference type="SUPFAM" id="SSF48498">
    <property type="entry name" value="Tetracyclin repressor-like, C-terminal domain"/>
    <property type="match status" value="1"/>
</dbReference>
<dbReference type="Pfam" id="PF13977">
    <property type="entry name" value="TetR_C_6"/>
    <property type="match status" value="1"/>
</dbReference>
<keyword evidence="2" id="KW-0805">Transcription regulation</keyword>
<name>A0A365L1M1_9BACL</name>
<dbReference type="InterPro" id="IPR036271">
    <property type="entry name" value="Tet_transcr_reg_TetR-rel_C_sf"/>
</dbReference>
<dbReference type="PROSITE" id="PS01081">
    <property type="entry name" value="HTH_TETR_1"/>
    <property type="match status" value="1"/>
</dbReference>
<comment type="caution">
    <text evidence="7">The sequence shown here is derived from an EMBL/GenBank/DDBJ whole genome shotgun (WGS) entry which is preliminary data.</text>
</comment>
<keyword evidence="8" id="KW-1185">Reference proteome</keyword>
<dbReference type="SUPFAM" id="SSF46689">
    <property type="entry name" value="Homeodomain-like"/>
    <property type="match status" value="1"/>
</dbReference>
<dbReference type="Pfam" id="PF00440">
    <property type="entry name" value="TetR_N"/>
    <property type="match status" value="1"/>
</dbReference>
<accession>A0A365L1M1</accession>
<evidence type="ECO:0000313" key="7">
    <source>
        <dbReference type="EMBL" id="RAZ78969.1"/>
    </source>
</evidence>
<keyword evidence="3 5" id="KW-0238">DNA-binding</keyword>
<evidence type="ECO:0000256" key="2">
    <source>
        <dbReference type="ARBA" id="ARBA00023015"/>
    </source>
</evidence>
<dbReference type="GO" id="GO:0003677">
    <property type="term" value="F:DNA binding"/>
    <property type="evidence" value="ECO:0007669"/>
    <property type="project" value="UniProtKB-UniRule"/>
</dbReference>
<evidence type="ECO:0000256" key="5">
    <source>
        <dbReference type="PROSITE-ProRule" id="PRU00335"/>
    </source>
</evidence>
<protein>
    <recommendedName>
        <fullName evidence="6">HTH tetR-type domain-containing protein</fullName>
    </recommendedName>
</protein>
<dbReference type="EMBL" id="QLZR01000002">
    <property type="protein sequence ID" value="RAZ78969.1"/>
    <property type="molecule type" value="Genomic_DNA"/>
</dbReference>
<dbReference type="PRINTS" id="PR00455">
    <property type="entry name" value="HTHTETR"/>
</dbReference>
<feature type="domain" description="HTH tetR-type" evidence="6">
    <location>
        <begin position="8"/>
        <end position="68"/>
    </location>
</feature>
<proteinExistence type="predicted"/>
<evidence type="ECO:0000256" key="3">
    <source>
        <dbReference type="ARBA" id="ARBA00023125"/>
    </source>
</evidence>
<keyword evidence="1" id="KW-0678">Repressor</keyword>
<dbReference type="AlphaFoldDB" id="A0A365L1M1"/>
<keyword evidence="4" id="KW-0804">Transcription</keyword>
<dbReference type="Proteomes" id="UP000251002">
    <property type="component" value="Unassembled WGS sequence"/>
</dbReference>
<evidence type="ECO:0000313" key="8">
    <source>
        <dbReference type="Proteomes" id="UP000251002"/>
    </source>
</evidence>
<dbReference type="Gene3D" id="1.10.357.10">
    <property type="entry name" value="Tetracycline Repressor, domain 2"/>
    <property type="match status" value="1"/>
</dbReference>
<evidence type="ECO:0000259" key="6">
    <source>
        <dbReference type="PROSITE" id="PS50977"/>
    </source>
</evidence>
<feature type="DNA-binding region" description="H-T-H motif" evidence="5">
    <location>
        <begin position="31"/>
        <end position="50"/>
    </location>
</feature>
<evidence type="ECO:0000256" key="4">
    <source>
        <dbReference type="ARBA" id="ARBA00023163"/>
    </source>
</evidence>
<dbReference type="InterPro" id="IPR023772">
    <property type="entry name" value="DNA-bd_HTH_TetR-type_CS"/>
</dbReference>
<dbReference type="InterPro" id="IPR009057">
    <property type="entry name" value="Homeodomain-like_sf"/>
</dbReference>
<gene>
    <name evidence="7" type="ORF">DP120_04950</name>
</gene>
<sequence>MPKLIDHESKKLDIAHAAWKILLKEGMGGASVRNIAKEAGITLGALRYYFTSQEELLAYTEDLVHANLAEKTSELFMADLLPREKILRLLIGLLPEGREGDSAPEARLIFKLNASYSQKSYDRSRDSVYQAVKSVMSNLVMLNLLKKETDLSLETDRLYLMMDGLAMDLMLQGTEAKTDKLRKILETHLDSICKEQQSRDQF</sequence>
<dbReference type="InterPro" id="IPR001647">
    <property type="entry name" value="HTH_TetR"/>
</dbReference>
<organism evidence="7 8">
    <name type="scientific">Planococcus halotolerans</name>
    <dbReference type="NCBI Taxonomy" id="2233542"/>
    <lineage>
        <taxon>Bacteria</taxon>
        <taxon>Bacillati</taxon>
        <taxon>Bacillota</taxon>
        <taxon>Bacilli</taxon>
        <taxon>Bacillales</taxon>
        <taxon>Caryophanaceae</taxon>
        <taxon>Planococcus</taxon>
    </lineage>
</organism>
<reference evidence="7 8" key="1">
    <citation type="submission" date="2018-06" db="EMBL/GenBank/DDBJ databases">
        <title>The draft genome sequences of strains SCU63 and S1.</title>
        <authorList>
            <person name="Gan L."/>
        </authorList>
    </citation>
    <scope>NUCLEOTIDE SEQUENCE [LARGE SCALE GENOMIC DNA]</scope>
    <source>
        <strain evidence="7 8">SCU63</strain>
    </source>
</reference>